<dbReference type="AlphaFoldDB" id="A0A8S1BGC5"/>
<dbReference type="Gene3D" id="2.60.200.20">
    <property type="match status" value="1"/>
</dbReference>
<feature type="region of interest" description="Disordered" evidence="1">
    <location>
        <begin position="172"/>
        <end position="216"/>
    </location>
</feature>
<dbReference type="OrthoDB" id="10256774at2759"/>
<dbReference type="GO" id="GO:0003906">
    <property type="term" value="F:DNA-(apurinic or apyrimidinic site) endonuclease activity"/>
    <property type="evidence" value="ECO:0007669"/>
    <property type="project" value="InterPro"/>
</dbReference>
<dbReference type="GO" id="GO:0005634">
    <property type="term" value="C:nucleus"/>
    <property type="evidence" value="ECO:0007669"/>
    <property type="project" value="TreeGrafter"/>
</dbReference>
<keyword evidence="3" id="KW-1185">Reference proteome</keyword>
<evidence type="ECO:0000313" key="2">
    <source>
        <dbReference type="EMBL" id="CAB3258994.1"/>
    </source>
</evidence>
<comment type="caution">
    <text evidence="2">The sequence shown here is derived from an EMBL/GenBank/DDBJ whole genome shotgun (WGS) entry which is preliminary data.</text>
</comment>
<reference evidence="2 3" key="1">
    <citation type="submission" date="2020-04" db="EMBL/GenBank/DDBJ databases">
        <authorList>
            <person name="Wallbank WR R."/>
            <person name="Pardo Diaz C."/>
            <person name="Kozak K."/>
            <person name="Martin S."/>
            <person name="Jiggins C."/>
            <person name="Moest M."/>
            <person name="Warren A I."/>
            <person name="Byers J.R.P. K."/>
            <person name="Montejo-Kovacevich G."/>
            <person name="Yen C E."/>
        </authorList>
    </citation>
    <scope>NUCLEOTIDE SEQUENCE [LARGE SCALE GENOMIC DNA]</scope>
</reference>
<dbReference type="Proteomes" id="UP000494106">
    <property type="component" value="Unassembled WGS sequence"/>
</dbReference>
<proteinExistence type="predicted"/>
<dbReference type="GO" id="GO:0035861">
    <property type="term" value="C:site of double-strand break"/>
    <property type="evidence" value="ECO:0007669"/>
    <property type="project" value="TreeGrafter"/>
</dbReference>
<organism evidence="2 3">
    <name type="scientific">Arctia plantaginis</name>
    <name type="common">Wood tiger moth</name>
    <name type="synonym">Phalaena plantaginis</name>
    <dbReference type="NCBI Taxonomy" id="874455"/>
    <lineage>
        <taxon>Eukaryota</taxon>
        <taxon>Metazoa</taxon>
        <taxon>Ecdysozoa</taxon>
        <taxon>Arthropoda</taxon>
        <taxon>Hexapoda</taxon>
        <taxon>Insecta</taxon>
        <taxon>Pterygota</taxon>
        <taxon>Neoptera</taxon>
        <taxon>Endopterygota</taxon>
        <taxon>Lepidoptera</taxon>
        <taxon>Glossata</taxon>
        <taxon>Ditrysia</taxon>
        <taxon>Noctuoidea</taxon>
        <taxon>Erebidae</taxon>
        <taxon>Arctiinae</taxon>
        <taxon>Arctia</taxon>
    </lineage>
</organism>
<dbReference type="GO" id="GO:0008408">
    <property type="term" value="F:3'-5' exonuclease activity"/>
    <property type="evidence" value="ECO:0007669"/>
    <property type="project" value="InterPro"/>
</dbReference>
<gene>
    <name evidence="2" type="ORF">APLA_LOCUS16803</name>
</gene>
<dbReference type="PANTHER" id="PTHR21315">
    <property type="entry name" value="APRATAXIN AND PNK-LIKE FACTOR-RELATED"/>
    <property type="match status" value="1"/>
</dbReference>
<sequence>MVFKLIRTDIQEPCKILLQVGKYLIGRGKFLFENENDKRLGRIHAGLEVTEDTVKLKAFHKKPCYYMRTNFNEQELLLQYKEYELQNGDKFGFTPNSFWYQIVHCTGLDIPQNRDDFTRGGCAVGSGEQNIVTSDTDTDDETTNAHIRDLVQKSITDYQRYLWRRLVKPEEKENAQAFSTPNKRAHVPNDSSPVKVKKRKTEPTKVHNAQPESDND</sequence>
<dbReference type="InterPro" id="IPR039253">
    <property type="entry name" value="APLF"/>
</dbReference>
<dbReference type="InterPro" id="IPR008984">
    <property type="entry name" value="SMAD_FHA_dom_sf"/>
</dbReference>
<evidence type="ECO:0000256" key="1">
    <source>
        <dbReference type="SAM" id="MobiDB-lite"/>
    </source>
</evidence>
<name>A0A8S1BGC5_ARCPL</name>
<dbReference type="EMBL" id="CADEBC010000602">
    <property type="protein sequence ID" value="CAB3258994.1"/>
    <property type="molecule type" value="Genomic_DNA"/>
</dbReference>
<protein>
    <submittedName>
        <fullName evidence="2">Uncharacterized protein</fullName>
    </submittedName>
</protein>
<dbReference type="SUPFAM" id="SSF49879">
    <property type="entry name" value="SMAD/FHA domain"/>
    <property type="match status" value="1"/>
</dbReference>
<evidence type="ECO:0000313" key="3">
    <source>
        <dbReference type="Proteomes" id="UP000494106"/>
    </source>
</evidence>
<dbReference type="GO" id="GO:0006302">
    <property type="term" value="P:double-strand break repair"/>
    <property type="evidence" value="ECO:0007669"/>
    <property type="project" value="InterPro"/>
</dbReference>
<dbReference type="PANTHER" id="PTHR21315:SF2">
    <property type="entry name" value="APRATAXIN AND PNK-LIKE FACTOR"/>
    <property type="match status" value="1"/>
</dbReference>
<accession>A0A8S1BGC5</accession>